<reference evidence="2 3" key="1">
    <citation type="journal article" date="2015" name="Sci. Rep.">
        <title>The power of single molecule real-time sequencing technology in the de novo assembly of a eukaryotic genome.</title>
        <authorList>
            <person name="Sakai H."/>
            <person name="Naito K."/>
            <person name="Ogiso-Tanaka E."/>
            <person name="Takahashi Y."/>
            <person name="Iseki K."/>
            <person name="Muto C."/>
            <person name="Satou K."/>
            <person name="Teruya K."/>
            <person name="Shiroma A."/>
            <person name="Shimoji M."/>
            <person name="Hirano T."/>
            <person name="Itoh T."/>
            <person name="Kaga A."/>
            <person name="Tomooka N."/>
        </authorList>
    </citation>
    <scope>NUCLEOTIDE SEQUENCE [LARGE SCALE GENOMIC DNA]</scope>
    <source>
        <strain evidence="3">cv. Shumari</strain>
    </source>
</reference>
<evidence type="ECO:0000256" key="1">
    <source>
        <dbReference type="SAM" id="Phobius"/>
    </source>
</evidence>
<keyword evidence="1" id="KW-0812">Transmembrane</keyword>
<dbReference type="EMBL" id="AP015040">
    <property type="protein sequence ID" value="BAT91529.1"/>
    <property type="molecule type" value="Genomic_DNA"/>
</dbReference>
<keyword evidence="3" id="KW-1185">Reference proteome</keyword>
<organism evidence="2 3">
    <name type="scientific">Vigna angularis var. angularis</name>
    <dbReference type="NCBI Taxonomy" id="157739"/>
    <lineage>
        <taxon>Eukaryota</taxon>
        <taxon>Viridiplantae</taxon>
        <taxon>Streptophyta</taxon>
        <taxon>Embryophyta</taxon>
        <taxon>Tracheophyta</taxon>
        <taxon>Spermatophyta</taxon>
        <taxon>Magnoliopsida</taxon>
        <taxon>eudicotyledons</taxon>
        <taxon>Gunneridae</taxon>
        <taxon>Pentapetalae</taxon>
        <taxon>rosids</taxon>
        <taxon>fabids</taxon>
        <taxon>Fabales</taxon>
        <taxon>Fabaceae</taxon>
        <taxon>Papilionoideae</taxon>
        <taxon>50 kb inversion clade</taxon>
        <taxon>NPAAA clade</taxon>
        <taxon>indigoferoid/millettioid clade</taxon>
        <taxon>Phaseoleae</taxon>
        <taxon>Vigna</taxon>
    </lineage>
</organism>
<dbReference type="AlphaFoldDB" id="A0A0S3SFJ0"/>
<evidence type="ECO:0000313" key="2">
    <source>
        <dbReference type="EMBL" id="BAT91529.1"/>
    </source>
</evidence>
<evidence type="ECO:0000313" key="3">
    <source>
        <dbReference type="Proteomes" id="UP000291084"/>
    </source>
</evidence>
<feature type="transmembrane region" description="Helical" evidence="1">
    <location>
        <begin position="37"/>
        <end position="58"/>
    </location>
</feature>
<accession>A0A0S3SFJ0</accession>
<protein>
    <submittedName>
        <fullName evidence="2">Uncharacterized protein</fullName>
    </submittedName>
</protein>
<keyword evidence="1" id="KW-0472">Membrane</keyword>
<gene>
    <name evidence="2" type="primary">Vigan.07G013000</name>
    <name evidence="2" type="ORF">VIGAN_07013000</name>
</gene>
<dbReference type="Proteomes" id="UP000291084">
    <property type="component" value="Chromosome 7"/>
</dbReference>
<keyword evidence="1" id="KW-1133">Transmembrane helix</keyword>
<sequence length="71" mass="7927">INNGFSVSQHELTLESSDFTRSAAESAQKRITKMFDALIFSLGELGVWLALKVHAYFLQKLSCLSCLFKVS</sequence>
<name>A0A0S3SFJ0_PHAAN</name>
<feature type="non-terminal residue" evidence="2">
    <location>
        <position position="1"/>
    </location>
</feature>
<proteinExistence type="predicted"/>